<gene>
    <name evidence="2" type="ORF">MmiEs2_11200</name>
</gene>
<protein>
    <recommendedName>
        <fullName evidence="1">Putative zinc ribbon domain-containing protein</fullName>
    </recommendedName>
</protein>
<dbReference type="Pfam" id="PF12674">
    <property type="entry name" value="Zn_ribbon_2"/>
    <property type="match status" value="1"/>
</dbReference>
<dbReference type="EMBL" id="CP131062">
    <property type="protein sequence ID" value="WNY28907.1"/>
    <property type="molecule type" value="Genomic_DNA"/>
</dbReference>
<dbReference type="KEGG" id="mees:MmiEs2_11200"/>
<dbReference type="Proteomes" id="UP001302662">
    <property type="component" value="Chromosome"/>
</dbReference>
<dbReference type="AlphaFoldDB" id="A0AA96VMK9"/>
<feature type="domain" description="Putative zinc ribbon" evidence="1">
    <location>
        <begin position="16"/>
        <end position="98"/>
    </location>
</feature>
<name>A0AA96VMK9_9EURY</name>
<reference evidence="2 3" key="1">
    <citation type="submission" date="2023-07" db="EMBL/GenBank/DDBJ databases">
        <title>Closed genome sequence of Methanimicrococcus sp. Es2.</title>
        <authorList>
            <person name="Protasov E."/>
            <person name="Platt K."/>
            <person name="Reeh H."/>
            <person name="Poehlein A."/>
            <person name="Daniel R."/>
            <person name="Brune A."/>
        </authorList>
    </citation>
    <scope>NUCLEOTIDE SEQUENCE [LARGE SCALE GENOMIC DNA]</scope>
    <source>
        <strain evidence="2 3">Es2</strain>
    </source>
</reference>
<accession>A0AA96VMK9</accession>
<organism evidence="2 3">
    <name type="scientific">Methanimicrococcus stummii</name>
    <dbReference type="NCBI Taxonomy" id="3028294"/>
    <lineage>
        <taxon>Archaea</taxon>
        <taxon>Methanobacteriati</taxon>
        <taxon>Methanobacteriota</taxon>
        <taxon>Stenosarchaea group</taxon>
        <taxon>Methanomicrobia</taxon>
        <taxon>Methanosarcinales</taxon>
        <taxon>Methanosarcinaceae</taxon>
        <taxon>Methanimicrococcus</taxon>
    </lineage>
</organism>
<keyword evidence="3" id="KW-1185">Reference proteome</keyword>
<sequence length="99" mass="11404">MVTNMEQSEIPENMIFCQCCAMPLDESGEFNGTEADGSKNEEYCVYCYKDGAFTAPDATMEEMIEFCVPHMVSANENITEDAAREMMQKYFPELKRWKK</sequence>
<dbReference type="InterPro" id="IPR025868">
    <property type="entry name" value="Zn_ribbon_dom_put"/>
</dbReference>
<proteinExistence type="predicted"/>
<evidence type="ECO:0000313" key="2">
    <source>
        <dbReference type="EMBL" id="WNY28907.1"/>
    </source>
</evidence>
<evidence type="ECO:0000259" key="1">
    <source>
        <dbReference type="Pfam" id="PF12674"/>
    </source>
</evidence>
<evidence type="ECO:0000313" key="3">
    <source>
        <dbReference type="Proteomes" id="UP001302662"/>
    </source>
</evidence>